<dbReference type="PANTHER" id="PTHR32448">
    <property type="entry name" value="OS08G0158400 PROTEIN"/>
    <property type="match status" value="1"/>
</dbReference>
<dbReference type="InterPro" id="IPR016169">
    <property type="entry name" value="FAD-bd_PCMH_sub2"/>
</dbReference>
<reference evidence="1" key="1">
    <citation type="submission" date="2020-09" db="EMBL/GenBank/DDBJ databases">
        <title>Genome-Enabled Discovery of Anthraquinone Biosynthesis in Senna tora.</title>
        <authorList>
            <person name="Kang S.-H."/>
            <person name="Pandey R.P."/>
            <person name="Lee C.-M."/>
            <person name="Sim J.-S."/>
            <person name="Jeong J.-T."/>
            <person name="Choi B.-S."/>
            <person name="Jung M."/>
            <person name="Ginzburg D."/>
            <person name="Zhao K."/>
            <person name="Won S.Y."/>
            <person name="Oh T.-J."/>
            <person name="Yu Y."/>
            <person name="Kim N.-H."/>
            <person name="Lee O.R."/>
            <person name="Lee T.-H."/>
            <person name="Bashyal P."/>
            <person name="Kim T.-S."/>
            <person name="Lee W.-H."/>
            <person name="Kawkins C."/>
            <person name="Kim C.-K."/>
            <person name="Kim J.S."/>
            <person name="Ahn B.O."/>
            <person name="Rhee S.Y."/>
            <person name="Sohng J.K."/>
        </authorList>
    </citation>
    <scope>NUCLEOTIDE SEQUENCE</scope>
    <source>
        <tissue evidence="1">Leaf</tissue>
    </source>
</reference>
<gene>
    <name evidence="1" type="ORF">G2W53_044612</name>
</gene>
<dbReference type="Proteomes" id="UP000634136">
    <property type="component" value="Unassembled WGS sequence"/>
</dbReference>
<dbReference type="Gene3D" id="3.30.465.10">
    <property type="match status" value="1"/>
</dbReference>
<sequence length="104" mass="11607">MDVNGRILDKDSMGEDLFWAIRGGGGGSFGVVLSYTVKLVRVPETVTVFRVERMLEQNATDLVVQWQEVAPRVKLFPLDDILRVAPQRECGSERACAKVVDVRT</sequence>
<keyword evidence="2" id="KW-1185">Reference proteome</keyword>
<dbReference type="EMBL" id="JAAIUW010000129">
    <property type="protein sequence ID" value="KAF7800889.1"/>
    <property type="molecule type" value="Genomic_DNA"/>
</dbReference>
<name>A0A834SD46_9FABA</name>
<dbReference type="OrthoDB" id="1429686at2759"/>
<evidence type="ECO:0000313" key="2">
    <source>
        <dbReference type="Proteomes" id="UP000634136"/>
    </source>
</evidence>
<proteinExistence type="predicted"/>
<evidence type="ECO:0000313" key="1">
    <source>
        <dbReference type="EMBL" id="KAF7800889.1"/>
    </source>
</evidence>
<dbReference type="Gene3D" id="3.40.462.20">
    <property type="match status" value="1"/>
</dbReference>
<protein>
    <submittedName>
        <fullName evidence="1">Berberine bridge enzyme-like 21</fullName>
    </submittedName>
</protein>
<dbReference type="SUPFAM" id="SSF56176">
    <property type="entry name" value="FAD-binding/transporter-associated domain-like"/>
    <property type="match status" value="1"/>
</dbReference>
<comment type="caution">
    <text evidence="1">The sequence shown here is derived from an EMBL/GenBank/DDBJ whole genome shotgun (WGS) entry which is preliminary data.</text>
</comment>
<dbReference type="InterPro" id="IPR036318">
    <property type="entry name" value="FAD-bd_PCMH-like_sf"/>
</dbReference>
<accession>A0A834SD46</accession>
<dbReference type="GO" id="GO:0050660">
    <property type="term" value="F:flavin adenine dinucleotide binding"/>
    <property type="evidence" value="ECO:0007669"/>
    <property type="project" value="InterPro"/>
</dbReference>
<dbReference type="AlphaFoldDB" id="A0A834SD46"/>
<organism evidence="1 2">
    <name type="scientific">Senna tora</name>
    <dbReference type="NCBI Taxonomy" id="362788"/>
    <lineage>
        <taxon>Eukaryota</taxon>
        <taxon>Viridiplantae</taxon>
        <taxon>Streptophyta</taxon>
        <taxon>Embryophyta</taxon>
        <taxon>Tracheophyta</taxon>
        <taxon>Spermatophyta</taxon>
        <taxon>Magnoliopsida</taxon>
        <taxon>eudicotyledons</taxon>
        <taxon>Gunneridae</taxon>
        <taxon>Pentapetalae</taxon>
        <taxon>rosids</taxon>
        <taxon>fabids</taxon>
        <taxon>Fabales</taxon>
        <taxon>Fabaceae</taxon>
        <taxon>Caesalpinioideae</taxon>
        <taxon>Cassia clade</taxon>
        <taxon>Senna</taxon>
    </lineage>
</organism>